<dbReference type="eggNOG" id="KOG2189">
    <property type="taxonomic scope" value="Eukaryota"/>
</dbReference>
<dbReference type="STRING" id="1284197.S8ALG2"/>
<evidence type="ECO:0000256" key="4">
    <source>
        <dbReference type="ARBA" id="ARBA00022692"/>
    </source>
</evidence>
<dbReference type="GO" id="GO:0046961">
    <property type="term" value="F:proton-transporting ATPase activity, rotational mechanism"/>
    <property type="evidence" value="ECO:0007669"/>
    <property type="project" value="InterPro"/>
</dbReference>
<dbReference type="AlphaFoldDB" id="S8ALG2"/>
<keyword evidence="13" id="KW-1185">Reference proteome</keyword>
<feature type="transmembrane region" description="Helical" evidence="9">
    <location>
        <begin position="653"/>
        <end position="671"/>
    </location>
</feature>
<keyword evidence="10" id="KW-0175">Coiled coil</keyword>
<dbReference type="GO" id="GO:0000329">
    <property type="term" value="C:fungal-type vacuole membrane"/>
    <property type="evidence" value="ECO:0007669"/>
    <property type="project" value="TreeGrafter"/>
</dbReference>
<evidence type="ECO:0000256" key="2">
    <source>
        <dbReference type="ARBA" id="ARBA00009904"/>
    </source>
</evidence>
<accession>S8ALG2</accession>
<evidence type="ECO:0000256" key="11">
    <source>
        <dbReference type="SAM" id="MobiDB-lite"/>
    </source>
</evidence>
<dbReference type="Proteomes" id="UP000015100">
    <property type="component" value="Unassembled WGS sequence"/>
</dbReference>
<evidence type="ECO:0000313" key="12">
    <source>
        <dbReference type="EMBL" id="EPS41941.1"/>
    </source>
</evidence>
<dbReference type="GO" id="GO:0007035">
    <property type="term" value="P:vacuolar acidification"/>
    <property type="evidence" value="ECO:0007669"/>
    <property type="project" value="TreeGrafter"/>
</dbReference>
<evidence type="ECO:0000256" key="1">
    <source>
        <dbReference type="ARBA" id="ARBA00004141"/>
    </source>
</evidence>
<protein>
    <recommendedName>
        <fullName evidence="9">V-type proton ATPase subunit a</fullName>
    </recommendedName>
</protein>
<evidence type="ECO:0000313" key="13">
    <source>
        <dbReference type="Proteomes" id="UP000015100"/>
    </source>
</evidence>
<keyword evidence="7 9" id="KW-0406">Ion transport</keyword>
<dbReference type="EMBL" id="AQGS01000131">
    <property type="protein sequence ID" value="EPS41941.1"/>
    <property type="molecule type" value="Genomic_DNA"/>
</dbReference>
<reference evidence="12 13" key="1">
    <citation type="journal article" date="2013" name="PLoS Genet.">
        <title>Genomic mechanisms accounting for the adaptation to parasitism in nematode-trapping fungi.</title>
        <authorList>
            <person name="Meerupati T."/>
            <person name="Andersson K.M."/>
            <person name="Friman E."/>
            <person name="Kumar D."/>
            <person name="Tunlid A."/>
            <person name="Ahren D."/>
        </authorList>
    </citation>
    <scope>NUCLEOTIDE SEQUENCE [LARGE SCALE GENOMIC DNA]</scope>
    <source>
        <strain evidence="12 13">CBS 200.50</strain>
    </source>
</reference>
<feature type="transmembrane region" description="Helical" evidence="9">
    <location>
        <begin position="560"/>
        <end position="578"/>
    </location>
</feature>
<organism evidence="12 13">
    <name type="scientific">Dactylellina haptotyla (strain CBS 200.50)</name>
    <name type="common">Nematode-trapping fungus</name>
    <name type="synonym">Monacrosporium haptotylum</name>
    <dbReference type="NCBI Taxonomy" id="1284197"/>
    <lineage>
        <taxon>Eukaryota</taxon>
        <taxon>Fungi</taxon>
        <taxon>Dikarya</taxon>
        <taxon>Ascomycota</taxon>
        <taxon>Pezizomycotina</taxon>
        <taxon>Orbiliomycetes</taxon>
        <taxon>Orbiliales</taxon>
        <taxon>Orbiliaceae</taxon>
        <taxon>Dactylellina</taxon>
    </lineage>
</organism>
<dbReference type="HOGENOM" id="CLU_005230_0_2_1"/>
<evidence type="ECO:0000256" key="9">
    <source>
        <dbReference type="RuleBase" id="RU361189"/>
    </source>
</evidence>
<feature type="transmembrane region" description="Helical" evidence="9">
    <location>
        <begin position="434"/>
        <end position="458"/>
    </location>
</feature>
<name>S8ALG2_DACHA</name>
<dbReference type="GO" id="GO:0000220">
    <property type="term" value="C:vacuolar proton-transporting V-type ATPase, V0 domain"/>
    <property type="evidence" value="ECO:0007669"/>
    <property type="project" value="InterPro"/>
</dbReference>
<evidence type="ECO:0000256" key="10">
    <source>
        <dbReference type="SAM" id="Coils"/>
    </source>
</evidence>
<keyword evidence="8 9" id="KW-0472">Membrane</keyword>
<dbReference type="PIRSF" id="PIRSF001293">
    <property type="entry name" value="ATP6V0A1"/>
    <property type="match status" value="1"/>
</dbReference>
<dbReference type="PANTHER" id="PTHR11629">
    <property type="entry name" value="VACUOLAR PROTON ATPASES"/>
    <property type="match status" value="1"/>
</dbReference>
<evidence type="ECO:0000256" key="8">
    <source>
        <dbReference type="ARBA" id="ARBA00023136"/>
    </source>
</evidence>
<keyword evidence="5 9" id="KW-0375">Hydrogen ion transport</keyword>
<dbReference type="Pfam" id="PF01496">
    <property type="entry name" value="V_ATPase_I"/>
    <property type="match status" value="1"/>
</dbReference>
<evidence type="ECO:0000256" key="7">
    <source>
        <dbReference type="ARBA" id="ARBA00023065"/>
    </source>
</evidence>
<comment type="function">
    <text evidence="9">Essential component of the vacuolar proton pump (V-ATPase), a multimeric enzyme that catalyzes the translocation of protons across the membranes. Required for assembly and activity of the V-ATPase.</text>
</comment>
<dbReference type="PANTHER" id="PTHR11629:SF63">
    <property type="entry name" value="V-TYPE PROTON ATPASE SUBUNIT A"/>
    <property type="match status" value="1"/>
</dbReference>
<evidence type="ECO:0000256" key="6">
    <source>
        <dbReference type="ARBA" id="ARBA00022989"/>
    </source>
</evidence>
<proteinExistence type="inferred from homology"/>
<keyword evidence="4 9" id="KW-0812">Transmembrane</keyword>
<reference evidence="13" key="2">
    <citation type="submission" date="2013-04" db="EMBL/GenBank/DDBJ databases">
        <title>Genomic mechanisms accounting for the adaptation to parasitism in nematode-trapping fungi.</title>
        <authorList>
            <person name="Ahren D.G."/>
        </authorList>
    </citation>
    <scope>NUCLEOTIDE SEQUENCE [LARGE SCALE GENOMIC DNA]</scope>
    <source>
        <strain evidence="13">CBS 200.50</strain>
    </source>
</reference>
<keyword evidence="3 9" id="KW-0813">Transport</keyword>
<dbReference type="InterPro" id="IPR026028">
    <property type="entry name" value="V-type_ATPase_116kDa_su_euka"/>
</dbReference>
<evidence type="ECO:0000256" key="3">
    <source>
        <dbReference type="ARBA" id="ARBA00022448"/>
    </source>
</evidence>
<feature type="transmembrane region" description="Helical" evidence="9">
    <location>
        <begin position="590"/>
        <end position="613"/>
    </location>
</feature>
<sequence length="856" mass="97596">MGVPDTLFRSSDMSLVQLYVATEIGREVVSALGELGSIQFRDLNSDTNAFQRAFTKEIRRLDNVERQLLTSMANEFGISGFFATQMEKAGVTVRPIPRNENVTAAPSAHEIDDLADRCDQLEKRVSELNESYETLQKRWVELIEWRAVLREAGSVFEHAYGQVEEIRQTGEDDDTAPLLENDMEQNTHQAGEQQSFSVMNIGFIAGVISRDRINAFERILWRTLRGNLYMKQSEMPDKLVDPQSGEEMAKNVFVIFAHGREIVSKIRKISESLGADLYQVDEDTNNRRDQIHEVNQRIEDLNSVLQNTKSTLMAELRMIAAQLASWMVVVKKEKAVYEALNKFNYDQARKVLVAEGWCPKSGLALVQNTLREVSDRAGLQIPSIINELQTNKTPPTHFKTNKFTIAFQNIINAYGTAKYREVNPGLQTVITFPFLFAVMFGDLGHGFLLLLAAILMILNEKHLDGRKIQEIFDMAYYGRYMMLMMGAFSLFTGLIYNDLFSKPLTLFPSMWEYSVPADWKPATKLVAERIPGYTYPFGIDWKWHSAENNLLFTNSYKMKLSIIMGWAHMTYSLCNVYINAKFFRKPIDIWGNFLPSMLFMQSIFGYLVITIIYKWCVDWAARGAQPPSILNMLIYMFLRPGEIQERLYAGQEYVQSFLLLIAAVCVPWLLLSKPLYLRWENKQHRALGYRGLSEHGRVSALDDEGRPSGDGNGHTFGRDSADYDGEAVALVAEDIDRGEEEEFDFGEIMIHQIIHTIASYLRLWALSLAHAQLSQVMWTMTLANGFAKSGAVGIIMVVVTFYMWFNLTIGVLVIMEGTGAMLHSLRLAWVESMSKYFMGEGIPFEPFSFELVLEEE</sequence>
<comment type="caution">
    <text evidence="12">The sequence shown here is derived from an EMBL/GenBank/DDBJ whole genome shotgun (WGS) entry which is preliminary data.</text>
</comment>
<dbReference type="GO" id="GO:0051117">
    <property type="term" value="F:ATPase binding"/>
    <property type="evidence" value="ECO:0007669"/>
    <property type="project" value="TreeGrafter"/>
</dbReference>
<comment type="subcellular location">
    <subcellularLocation>
        <location evidence="1">Membrane</location>
        <topology evidence="1">Multi-pass membrane protein</topology>
    </subcellularLocation>
</comment>
<comment type="similarity">
    <text evidence="2 9">Belongs to the V-ATPase 116 kDa subunit family.</text>
</comment>
<feature type="transmembrane region" description="Helical" evidence="9">
    <location>
        <begin position="790"/>
        <end position="815"/>
    </location>
</feature>
<gene>
    <name evidence="12" type="ORF">H072_4085</name>
</gene>
<dbReference type="OMA" id="FYLWFFL"/>
<feature type="transmembrane region" description="Helical" evidence="9">
    <location>
        <begin position="479"/>
        <end position="496"/>
    </location>
</feature>
<evidence type="ECO:0000256" key="5">
    <source>
        <dbReference type="ARBA" id="ARBA00022781"/>
    </source>
</evidence>
<feature type="region of interest" description="Disordered" evidence="11">
    <location>
        <begin position="700"/>
        <end position="720"/>
    </location>
</feature>
<dbReference type="InterPro" id="IPR002490">
    <property type="entry name" value="V-ATPase_116kDa_su"/>
</dbReference>
<dbReference type="OrthoDB" id="10264220at2759"/>
<feature type="transmembrane region" description="Helical" evidence="9">
    <location>
        <begin position="759"/>
        <end position="778"/>
    </location>
</feature>
<keyword evidence="6 9" id="KW-1133">Transmembrane helix</keyword>
<feature type="coiled-coil region" evidence="10">
    <location>
        <begin position="111"/>
        <end position="138"/>
    </location>
</feature>